<dbReference type="Proteomes" id="UP000318704">
    <property type="component" value="Chromosome"/>
</dbReference>
<dbReference type="AlphaFoldDB" id="A0A517W3P4"/>
<feature type="compositionally biased region" description="Basic and acidic residues" evidence="1">
    <location>
        <begin position="151"/>
        <end position="161"/>
    </location>
</feature>
<proteinExistence type="predicted"/>
<name>A0A517W3P4_9PLAN</name>
<evidence type="ECO:0000313" key="3">
    <source>
        <dbReference type="Proteomes" id="UP000318704"/>
    </source>
</evidence>
<feature type="region of interest" description="Disordered" evidence="1">
    <location>
        <begin position="289"/>
        <end position="327"/>
    </location>
</feature>
<reference evidence="2 3" key="1">
    <citation type="submission" date="2019-03" db="EMBL/GenBank/DDBJ databases">
        <title>Deep-cultivation of Planctomycetes and their phenomic and genomic characterization uncovers novel biology.</title>
        <authorList>
            <person name="Wiegand S."/>
            <person name="Jogler M."/>
            <person name="Boedeker C."/>
            <person name="Pinto D."/>
            <person name="Vollmers J."/>
            <person name="Rivas-Marin E."/>
            <person name="Kohn T."/>
            <person name="Peeters S.H."/>
            <person name="Heuer A."/>
            <person name="Rast P."/>
            <person name="Oberbeckmann S."/>
            <person name="Bunk B."/>
            <person name="Jeske O."/>
            <person name="Meyerdierks A."/>
            <person name="Storesund J.E."/>
            <person name="Kallscheuer N."/>
            <person name="Luecker S."/>
            <person name="Lage O.M."/>
            <person name="Pohl T."/>
            <person name="Merkel B.J."/>
            <person name="Hornburger P."/>
            <person name="Mueller R.-W."/>
            <person name="Bruemmer F."/>
            <person name="Labrenz M."/>
            <person name="Spormann A.M."/>
            <person name="Op den Camp H."/>
            <person name="Overmann J."/>
            <person name="Amann R."/>
            <person name="Jetten M.S.M."/>
            <person name="Mascher T."/>
            <person name="Medema M.H."/>
            <person name="Devos D.P."/>
            <person name="Kaster A.-K."/>
            <person name="Ovreas L."/>
            <person name="Rohde M."/>
            <person name="Galperin M.Y."/>
            <person name="Jogler C."/>
        </authorList>
    </citation>
    <scope>NUCLEOTIDE SEQUENCE [LARGE SCALE GENOMIC DNA]</scope>
    <source>
        <strain evidence="2 3">V144</strain>
    </source>
</reference>
<evidence type="ECO:0000313" key="2">
    <source>
        <dbReference type="EMBL" id="QDT99868.1"/>
    </source>
</evidence>
<protein>
    <submittedName>
        <fullName evidence="2">Uncharacterized protein</fullName>
    </submittedName>
</protein>
<gene>
    <name evidence="2" type="ORF">V144x_53820</name>
</gene>
<organism evidence="2 3">
    <name type="scientific">Gimesia aquarii</name>
    <dbReference type="NCBI Taxonomy" id="2527964"/>
    <lineage>
        <taxon>Bacteria</taxon>
        <taxon>Pseudomonadati</taxon>
        <taxon>Planctomycetota</taxon>
        <taxon>Planctomycetia</taxon>
        <taxon>Planctomycetales</taxon>
        <taxon>Planctomycetaceae</taxon>
        <taxon>Gimesia</taxon>
    </lineage>
</organism>
<dbReference type="EMBL" id="CP037920">
    <property type="protein sequence ID" value="QDT99868.1"/>
    <property type="molecule type" value="Genomic_DNA"/>
</dbReference>
<feature type="region of interest" description="Disordered" evidence="1">
    <location>
        <begin position="119"/>
        <end position="168"/>
    </location>
</feature>
<sequence>MTDQKEQGCLNFTRGNKIHILREIAPLLPHYRMTRVLRAVDAWQWKNARNENYFTFSYRQIAEFEGMSVPTVRRGVADLIKYDLLIKREAVTSYGQQPNAYKIAWSILDAVVNDGEPLLLDPDEIAGDESENPAPDLDQKSSQVLKVGGDQFDHPPDHDAPPESTQVVKVGGDHSDHPPDQIDQASLYPLININPPPSHKALVAISSARVAVEKELRLMGVGLASKAIETALGRGCSLDDVLLLIEYARSKPDAYGPGAIKNRVCEALPGEDPSQGWPRESDEFFKQQRQAEAQKQGSQASQKTAEREAKRKANQHAQQELEREYGPQLDRLNRDELLDFVRTHCKPVIVRALAHNPDVYRSPGFYRVALLEALRDQATGMPGEV</sequence>
<evidence type="ECO:0000256" key="1">
    <source>
        <dbReference type="SAM" id="MobiDB-lite"/>
    </source>
</evidence>
<feature type="compositionally biased region" description="Polar residues" evidence="1">
    <location>
        <begin position="289"/>
        <end position="303"/>
    </location>
</feature>
<feature type="compositionally biased region" description="Acidic residues" evidence="1">
    <location>
        <begin position="121"/>
        <end position="131"/>
    </location>
</feature>
<dbReference type="KEGG" id="gaw:V144x_53820"/>
<dbReference type="RefSeq" id="WP_144989759.1">
    <property type="nucleotide sequence ID" value="NZ_CP037920.1"/>
</dbReference>
<accession>A0A517W3P4</accession>